<dbReference type="InterPro" id="IPR036390">
    <property type="entry name" value="WH_DNA-bd_sf"/>
</dbReference>
<dbReference type="PANTHER" id="PTHR42756:SF1">
    <property type="entry name" value="TRANSCRIPTIONAL REPRESSOR OF EMRAB OPERON"/>
    <property type="match status" value="1"/>
</dbReference>
<evidence type="ECO:0000313" key="6">
    <source>
        <dbReference type="Proteomes" id="UP000886785"/>
    </source>
</evidence>
<dbReference type="Proteomes" id="UP000886785">
    <property type="component" value="Unassembled WGS sequence"/>
</dbReference>
<dbReference type="GO" id="GO:0003700">
    <property type="term" value="F:DNA-binding transcription factor activity"/>
    <property type="evidence" value="ECO:0007669"/>
    <property type="project" value="InterPro"/>
</dbReference>
<sequence length="178" mass="19786">MAGSQNPDVPAMFPEETGNAMELFLAMGDISKYQDKRLLAALSETGVNPAQYSYLSILCGCGEMKLHELAQRLHVKNPTASVTVKRMEKLGLVIRRPDPDDSRVLWIAATELGCLRFGQARGILSDYLTQIFGDFSEKDVSLLYQLLCRIRENVKNYIPDFEGDLKARGCVRKAVQGG</sequence>
<proteinExistence type="predicted"/>
<keyword evidence="2" id="KW-0238">DNA-binding</keyword>
<dbReference type="InterPro" id="IPR036388">
    <property type="entry name" value="WH-like_DNA-bd_sf"/>
</dbReference>
<dbReference type="InterPro" id="IPR000835">
    <property type="entry name" value="HTH_MarR-typ"/>
</dbReference>
<evidence type="ECO:0000313" key="5">
    <source>
        <dbReference type="EMBL" id="HIR57406.1"/>
    </source>
</evidence>
<name>A0A9D1DR33_9FIRM</name>
<dbReference type="PANTHER" id="PTHR42756">
    <property type="entry name" value="TRANSCRIPTIONAL REGULATOR, MARR"/>
    <property type="match status" value="1"/>
</dbReference>
<reference evidence="5" key="2">
    <citation type="journal article" date="2021" name="PeerJ">
        <title>Extensive microbial diversity within the chicken gut microbiome revealed by metagenomics and culture.</title>
        <authorList>
            <person name="Gilroy R."/>
            <person name="Ravi A."/>
            <person name="Getino M."/>
            <person name="Pursley I."/>
            <person name="Horton D.L."/>
            <person name="Alikhan N.F."/>
            <person name="Baker D."/>
            <person name="Gharbi K."/>
            <person name="Hall N."/>
            <person name="Watson M."/>
            <person name="Adriaenssens E.M."/>
            <person name="Foster-Nyarko E."/>
            <person name="Jarju S."/>
            <person name="Secka A."/>
            <person name="Antonio M."/>
            <person name="Oren A."/>
            <person name="Chaudhuri R.R."/>
            <person name="La Ragione R."/>
            <person name="Hildebrand F."/>
            <person name="Pallen M.J."/>
        </authorList>
    </citation>
    <scope>NUCLEOTIDE SEQUENCE</scope>
    <source>
        <strain evidence="5">ChiSjej1B19-7085</strain>
    </source>
</reference>
<keyword evidence="1" id="KW-0805">Transcription regulation</keyword>
<dbReference type="Gene3D" id="1.10.10.10">
    <property type="entry name" value="Winged helix-like DNA-binding domain superfamily/Winged helix DNA-binding domain"/>
    <property type="match status" value="1"/>
</dbReference>
<dbReference type="PROSITE" id="PS50995">
    <property type="entry name" value="HTH_MARR_2"/>
    <property type="match status" value="1"/>
</dbReference>
<organism evidence="5 6">
    <name type="scientific">Candidatus Gallacutalibacter pullicola</name>
    <dbReference type="NCBI Taxonomy" id="2840830"/>
    <lineage>
        <taxon>Bacteria</taxon>
        <taxon>Bacillati</taxon>
        <taxon>Bacillota</taxon>
        <taxon>Clostridia</taxon>
        <taxon>Eubacteriales</taxon>
        <taxon>Candidatus Gallacutalibacter</taxon>
    </lineage>
</organism>
<protein>
    <submittedName>
        <fullName evidence="5">MarR family transcriptional regulator</fullName>
    </submittedName>
</protein>
<gene>
    <name evidence="5" type="ORF">IAA54_07030</name>
</gene>
<accession>A0A9D1DR33</accession>
<dbReference type="AlphaFoldDB" id="A0A9D1DR33"/>
<reference evidence="5" key="1">
    <citation type="submission" date="2020-10" db="EMBL/GenBank/DDBJ databases">
        <authorList>
            <person name="Gilroy R."/>
        </authorList>
    </citation>
    <scope>NUCLEOTIDE SEQUENCE</scope>
    <source>
        <strain evidence="5">ChiSjej1B19-7085</strain>
    </source>
</reference>
<evidence type="ECO:0000256" key="3">
    <source>
        <dbReference type="ARBA" id="ARBA00023163"/>
    </source>
</evidence>
<dbReference type="SMART" id="SM00347">
    <property type="entry name" value="HTH_MARR"/>
    <property type="match status" value="1"/>
</dbReference>
<evidence type="ECO:0000256" key="2">
    <source>
        <dbReference type="ARBA" id="ARBA00023125"/>
    </source>
</evidence>
<dbReference type="GO" id="GO:0003677">
    <property type="term" value="F:DNA binding"/>
    <property type="evidence" value="ECO:0007669"/>
    <property type="project" value="UniProtKB-KW"/>
</dbReference>
<comment type="caution">
    <text evidence="5">The sequence shown here is derived from an EMBL/GenBank/DDBJ whole genome shotgun (WGS) entry which is preliminary data.</text>
</comment>
<evidence type="ECO:0000256" key="1">
    <source>
        <dbReference type="ARBA" id="ARBA00023015"/>
    </source>
</evidence>
<evidence type="ECO:0000259" key="4">
    <source>
        <dbReference type="PROSITE" id="PS50995"/>
    </source>
</evidence>
<dbReference type="Pfam" id="PF01047">
    <property type="entry name" value="MarR"/>
    <property type="match status" value="1"/>
</dbReference>
<keyword evidence="3" id="KW-0804">Transcription</keyword>
<dbReference type="SUPFAM" id="SSF46785">
    <property type="entry name" value="Winged helix' DNA-binding domain"/>
    <property type="match status" value="1"/>
</dbReference>
<feature type="domain" description="HTH marR-type" evidence="4">
    <location>
        <begin position="20"/>
        <end position="152"/>
    </location>
</feature>
<dbReference type="EMBL" id="DVHF01000080">
    <property type="protein sequence ID" value="HIR57406.1"/>
    <property type="molecule type" value="Genomic_DNA"/>
</dbReference>